<keyword evidence="2" id="KW-1185">Reference proteome</keyword>
<comment type="caution">
    <text evidence="1">The sequence shown here is derived from an EMBL/GenBank/DDBJ whole genome shotgun (WGS) entry which is preliminary data.</text>
</comment>
<reference evidence="1 2" key="1">
    <citation type="journal article" date="2016" name="Sci. Rep.">
        <title>The genome sequence of the outbreeding globe artichoke constructed de novo incorporating a phase-aware low-pass sequencing strategy of F1 progeny.</title>
        <authorList>
            <person name="Scaglione D."/>
            <person name="Reyes-Chin-Wo S."/>
            <person name="Acquadro A."/>
            <person name="Froenicke L."/>
            <person name="Portis E."/>
            <person name="Beitel C."/>
            <person name="Tirone M."/>
            <person name="Mauro R."/>
            <person name="Lo Monaco A."/>
            <person name="Mauromicale G."/>
            <person name="Faccioli P."/>
            <person name="Cattivelli L."/>
            <person name="Rieseberg L."/>
            <person name="Michelmore R."/>
            <person name="Lanteri S."/>
        </authorList>
    </citation>
    <scope>NUCLEOTIDE SEQUENCE [LARGE SCALE GENOMIC DNA]</scope>
    <source>
        <strain evidence="1">2C</strain>
    </source>
</reference>
<dbReference type="Proteomes" id="UP000243975">
    <property type="component" value="Unassembled WGS sequence"/>
</dbReference>
<evidence type="ECO:0000313" key="1">
    <source>
        <dbReference type="EMBL" id="KVI07774.1"/>
    </source>
</evidence>
<name>A0A103YET2_CYNCS</name>
<proteinExistence type="predicted"/>
<dbReference type="EMBL" id="LEKV01001488">
    <property type="protein sequence ID" value="KVI07774.1"/>
    <property type="molecule type" value="Genomic_DNA"/>
</dbReference>
<dbReference type="Gramene" id="KVI07774">
    <property type="protein sequence ID" value="KVI07774"/>
    <property type="gene ID" value="Ccrd_013848"/>
</dbReference>
<gene>
    <name evidence="1" type="ORF">Ccrd_013848</name>
</gene>
<protein>
    <submittedName>
        <fullName evidence="1">Uncharacterized protein</fullName>
    </submittedName>
</protein>
<sequence length="160" mass="18157">MNSTWVLTTWAGDFQSLETYVIKGLIVKDHTFVCVFNQLVHRECGVIGLNNGFRDLWRRENGECKHHPIRRITILSLLTYNIKNGINQLRPFSVMPLSPITASTGLTEHKIIRPKDMAIGTTFDTIHGTRLKIHEDCTRDVSATGCLIVINIYSFTLDIS</sequence>
<accession>A0A103YET2</accession>
<dbReference type="AlphaFoldDB" id="A0A103YET2"/>
<organism evidence="1 2">
    <name type="scientific">Cynara cardunculus var. scolymus</name>
    <name type="common">Globe artichoke</name>
    <name type="synonym">Cynara scolymus</name>
    <dbReference type="NCBI Taxonomy" id="59895"/>
    <lineage>
        <taxon>Eukaryota</taxon>
        <taxon>Viridiplantae</taxon>
        <taxon>Streptophyta</taxon>
        <taxon>Embryophyta</taxon>
        <taxon>Tracheophyta</taxon>
        <taxon>Spermatophyta</taxon>
        <taxon>Magnoliopsida</taxon>
        <taxon>eudicotyledons</taxon>
        <taxon>Gunneridae</taxon>
        <taxon>Pentapetalae</taxon>
        <taxon>asterids</taxon>
        <taxon>campanulids</taxon>
        <taxon>Asterales</taxon>
        <taxon>Asteraceae</taxon>
        <taxon>Carduoideae</taxon>
        <taxon>Cardueae</taxon>
        <taxon>Carduinae</taxon>
        <taxon>Cynara</taxon>
    </lineage>
</organism>
<evidence type="ECO:0000313" key="2">
    <source>
        <dbReference type="Proteomes" id="UP000243975"/>
    </source>
</evidence>